<dbReference type="Pfam" id="PF09860">
    <property type="entry name" value="DUF2087"/>
    <property type="match status" value="1"/>
</dbReference>
<proteinExistence type="predicted"/>
<dbReference type="EMBL" id="AYJU01000012">
    <property type="protein sequence ID" value="EST55192.1"/>
    <property type="molecule type" value="Genomic_DNA"/>
</dbReference>
<organism evidence="2 3">
    <name type="scientific">Brevibacillus panacihumi W25</name>
    <dbReference type="NCBI Taxonomy" id="1408254"/>
    <lineage>
        <taxon>Bacteria</taxon>
        <taxon>Bacillati</taxon>
        <taxon>Bacillota</taxon>
        <taxon>Bacilli</taxon>
        <taxon>Bacillales</taxon>
        <taxon>Paenibacillaceae</taxon>
        <taxon>Brevibacillus</taxon>
    </lineage>
</organism>
<dbReference type="AlphaFoldDB" id="V6MAA8"/>
<dbReference type="CDD" id="cd10451">
    <property type="entry name" value="GIY-YIG_LuxR_like"/>
    <property type="match status" value="1"/>
</dbReference>
<keyword evidence="3" id="KW-1185">Reference proteome</keyword>
<dbReference type="InterPro" id="IPR035901">
    <property type="entry name" value="GIY-YIG_endonuc_sf"/>
</dbReference>
<evidence type="ECO:0000259" key="1">
    <source>
        <dbReference type="Pfam" id="PF09860"/>
    </source>
</evidence>
<dbReference type="RefSeq" id="WP_023555691.1">
    <property type="nucleotide sequence ID" value="NZ_KI629782.1"/>
</dbReference>
<feature type="domain" description="DUF2087" evidence="1">
    <location>
        <begin position="180"/>
        <end position="247"/>
    </location>
</feature>
<gene>
    <name evidence="2" type="ORF">T458_08460</name>
</gene>
<name>V6MAA8_9BACL</name>
<dbReference type="eggNOG" id="COG2197">
    <property type="taxonomic scope" value="Bacteria"/>
</dbReference>
<accession>V6MAA8</accession>
<dbReference type="InterPro" id="IPR018656">
    <property type="entry name" value="DUF2087"/>
</dbReference>
<reference evidence="2 3" key="1">
    <citation type="journal article" date="2014" name="Genome Announc.">
        <title>Draft Genome Sequence of Brevibacillus panacihumi Strain W25, a Halotolerant Hydrocarbon-Degrading Bacterium.</title>
        <authorList>
            <person name="Wang X."/>
            <person name="Jin D."/>
            <person name="Zhou L."/>
            <person name="Wu L."/>
            <person name="An W."/>
            <person name="Chen Y."/>
            <person name="Zhao L."/>
        </authorList>
    </citation>
    <scope>NUCLEOTIDE SEQUENCE [LARGE SCALE GENOMIC DNA]</scope>
    <source>
        <strain evidence="2 3">W25</strain>
    </source>
</reference>
<sequence>MSVLDDFWSATSAEQKQGFVERQDRILCLLCGQEAEQGVMYPVEGLFYDARRYMRHHIEQEHGSVFMHLSHLDKKLTGLSEHQITLLRLFYQGLSDSEVQKQTGIGSTSTIRNHRFVLKEKERQAKVFLVMMELLKERDQQADARPSLSGREGSRKSTAVLEERKAILAKYLPDQSNGPLTRLPRKQKEKKLVLEEIAKRFDPERLYTEPEVNEILQAVYEDYVTVRRYLVDFGLLDREADGSSYWLHQTREQEEGDGEMDRRQVLKMQYKETKPQAGVYQIKNVKNGKVLILSSPNLKTMNGKKFMLQQGTFPNPVLQKDLEEWGPEAFEFEVLEVLEEENESDALEKLEEKWLDKMKPYHERGYNQEKRK</sequence>
<evidence type="ECO:0000313" key="2">
    <source>
        <dbReference type="EMBL" id="EST55192.1"/>
    </source>
</evidence>
<dbReference type="OrthoDB" id="9789954at2"/>
<protein>
    <submittedName>
        <fullName evidence="2">Transcriptional regulator</fullName>
    </submittedName>
</protein>
<dbReference type="STRING" id="1408254.T458_08460"/>
<dbReference type="PATRIC" id="fig|1408254.3.peg.1675"/>
<dbReference type="Proteomes" id="UP000017973">
    <property type="component" value="Unassembled WGS sequence"/>
</dbReference>
<dbReference type="Gene3D" id="3.40.1440.10">
    <property type="entry name" value="GIY-YIG endonuclease"/>
    <property type="match status" value="1"/>
</dbReference>
<dbReference type="eggNOG" id="COG3860">
    <property type="taxonomic scope" value="Bacteria"/>
</dbReference>
<dbReference type="HOGENOM" id="CLU_726982_0_0_9"/>
<evidence type="ECO:0000313" key="3">
    <source>
        <dbReference type="Proteomes" id="UP000017973"/>
    </source>
</evidence>
<comment type="caution">
    <text evidence="2">The sequence shown here is derived from an EMBL/GenBank/DDBJ whole genome shotgun (WGS) entry which is preliminary data.</text>
</comment>